<dbReference type="SUPFAM" id="SSF53850">
    <property type="entry name" value="Periplasmic binding protein-like II"/>
    <property type="match status" value="1"/>
</dbReference>
<reference evidence="2 3" key="1">
    <citation type="submission" date="2019-07" db="EMBL/GenBank/DDBJ databases">
        <title>Whole genome shotgun sequence of Agrococcus baldri NBRC 103055.</title>
        <authorList>
            <person name="Hosoyama A."/>
            <person name="Uohara A."/>
            <person name="Ohji S."/>
            <person name="Ichikawa N."/>
        </authorList>
    </citation>
    <scope>NUCLEOTIDE SEQUENCE [LARGE SCALE GENOMIC DNA]</scope>
    <source>
        <strain evidence="2 3">NBRC 103055</strain>
    </source>
</reference>
<dbReference type="PANTHER" id="PTHR30006">
    <property type="entry name" value="THIAMINE-BINDING PERIPLASMIC PROTEIN-RELATED"/>
    <property type="match status" value="1"/>
</dbReference>
<protein>
    <recommendedName>
        <fullName evidence="4">Extracellular solute-binding protein</fullName>
    </recommendedName>
</protein>
<evidence type="ECO:0000256" key="1">
    <source>
        <dbReference type="ARBA" id="ARBA00022729"/>
    </source>
</evidence>
<comment type="caution">
    <text evidence="2">The sequence shown here is derived from an EMBL/GenBank/DDBJ whole genome shotgun (WGS) entry which is preliminary data.</text>
</comment>
<keyword evidence="1" id="KW-0732">Signal</keyword>
<evidence type="ECO:0000313" key="3">
    <source>
        <dbReference type="Proteomes" id="UP000321749"/>
    </source>
</evidence>
<accession>A0AA87RA84</accession>
<dbReference type="PANTHER" id="PTHR30006:SF24">
    <property type="entry name" value="SLL0237 PROTEIN"/>
    <property type="match status" value="1"/>
</dbReference>
<evidence type="ECO:0000313" key="2">
    <source>
        <dbReference type="EMBL" id="GEK79146.1"/>
    </source>
</evidence>
<dbReference type="AlphaFoldDB" id="A0AA87RA84"/>
<keyword evidence="3" id="KW-1185">Reference proteome</keyword>
<sequence>MVVYTALPDEVMGRVVQDFGQRYGISLSYLRAPSGTVAQRFLSENSAGAPVADVVSVAEESFFQTELENGTFAELSEEAFPAMAQYEDDDAFIFNAFRVSTNPYLIAWNTDVIPAEDAPTSYEDLADARFEGQLGAPRWDASLSYPRVLDFFSNEFGDEWLSDFTALNPRSFDSVVPGLQALGAGEIGVYPIATTTYLQPLLDQGAPIGTLMPNPTTGYSENIAISSTAPHPNAAAVFLNYIMSEEGQRVVNGSTSVSLLPGASEVELPEGYVTPPVSVDPERTAELYSLVGVDR</sequence>
<dbReference type="Gene3D" id="3.40.190.10">
    <property type="entry name" value="Periplasmic binding protein-like II"/>
    <property type="match status" value="2"/>
</dbReference>
<proteinExistence type="predicted"/>
<organism evidence="2 3">
    <name type="scientific">Agrococcus baldri</name>
    <dbReference type="NCBI Taxonomy" id="153730"/>
    <lineage>
        <taxon>Bacteria</taxon>
        <taxon>Bacillati</taxon>
        <taxon>Actinomycetota</taxon>
        <taxon>Actinomycetes</taxon>
        <taxon>Micrococcales</taxon>
        <taxon>Microbacteriaceae</taxon>
        <taxon>Agrococcus</taxon>
    </lineage>
</organism>
<dbReference type="Pfam" id="PF13416">
    <property type="entry name" value="SBP_bac_8"/>
    <property type="match status" value="1"/>
</dbReference>
<dbReference type="EMBL" id="BJUU01000002">
    <property type="protein sequence ID" value="GEK79146.1"/>
    <property type="molecule type" value="Genomic_DNA"/>
</dbReference>
<evidence type="ECO:0008006" key="4">
    <source>
        <dbReference type="Google" id="ProtNLM"/>
    </source>
</evidence>
<dbReference type="Proteomes" id="UP000321749">
    <property type="component" value="Unassembled WGS sequence"/>
</dbReference>
<dbReference type="InterPro" id="IPR006059">
    <property type="entry name" value="SBP"/>
</dbReference>
<name>A0AA87RA84_9MICO</name>
<gene>
    <name evidence="2" type="ORF">ABA31_04970</name>
</gene>